<feature type="transmembrane region" description="Helical" evidence="1">
    <location>
        <begin position="637"/>
        <end position="662"/>
    </location>
</feature>
<evidence type="ECO:0000313" key="3">
    <source>
        <dbReference type="Proteomes" id="UP000037460"/>
    </source>
</evidence>
<organism evidence="2 3">
    <name type="scientific">Chrysochromulina tobinii</name>
    <dbReference type="NCBI Taxonomy" id="1460289"/>
    <lineage>
        <taxon>Eukaryota</taxon>
        <taxon>Haptista</taxon>
        <taxon>Haptophyta</taxon>
        <taxon>Prymnesiophyceae</taxon>
        <taxon>Prymnesiales</taxon>
        <taxon>Chrysochromulinaceae</taxon>
        <taxon>Chrysochromulina</taxon>
    </lineage>
</organism>
<protein>
    <submittedName>
        <fullName evidence="2">Uncharacterized protein</fullName>
    </submittedName>
</protein>
<dbReference type="Proteomes" id="UP000037460">
    <property type="component" value="Unassembled WGS sequence"/>
</dbReference>
<accession>A0A0M0K0R7</accession>
<sequence>MLAADLLSMPFSPTYEPPKTAYLPRMPAQLPFVAPSCVRNAMELLTEDARKRVHTWLARILDQLRCIELLQPDCELLRPQPLVLGQDAMLPWAQGRIWDLTFERAQCAVPLDMTLPIETHLNLEFLGRRLATYPDQNMLSHLLEGVRFEADVELQTVLVPHLISLPKGFASVRNELYRLQTLGWYRFFDSLPFWPIYLNGQGATSRKLEERYRRTTECGGPRKPTFDSSGLRALSINEAAQVRHMPAWFQFRHDPPWLKYLEERALDRPLEWGMPSNRPREVKPTLAAVMRDLSILLAAARQLEEPLYVFGDDAKDYFNQLAMASEEWWKFGVVFLHADDLTAPRSASDRLFFVSERRIGFGASPSSNIAQRFSEALLHLLREDMDAAEASVAPDVRSSAERWRAARSAIRMTGKRDSDVERRAQQRLYFAHMYTDDPIMGVVGVQRALRLLLTWRRLVGELRLIMAIPEKRHLGTWAPWLGVLLLAGIGLVLIPKAKLLRTVQRIDELVTNGLPFQDYRSLIGMLEFLRVVYCASASIMYSLYQPHGSLRVKKEGPAALIRPNPFQYEQLLRHREALLNTGGAPVTASLKRADAVESQPLPVKFVASADAATDSDPPGMGGFCHGLYWYIPVPMEWLAWLHITVLELLASGLGAITLAPYLRHAQRIRLQSDALATPFVLSRHRAHSPMLQLAHHRLLQDDEYAAVASNAEIQHLGGDMNPFSDAVSRNLQDRFRLLCRAANIQPVRVQAWSARRCRRDQSPIGLAAPRCPIALRAARAAKRGRSPATDGAKA</sequence>
<keyword evidence="1" id="KW-0472">Membrane</keyword>
<evidence type="ECO:0000256" key="1">
    <source>
        <dbReference type="SAM" id="Phobius"/>
    </source>
</evidence>
<keyword evidence="3" id="KW-1185">Reference proteome</keyword>
<reference evidence="3" key="1">
    <citation type="journal article" date="2015" name="PLoS Genet.">
        <title>Genome Sequence and Transcriptome Analyses of Chrysochromulina tobin: Metabolic Tools for Enhanced Algal Fitness in the Prominent Order Prymnesiales (Haptophyceae).</title>
        <authorList>
            <person name="Hovde B.T."/>
            <person name="Deodato C.R."/>
            <person name="Hunsperger H.M."/>
            <person name="Ryken S.A."/>
            <person name="Yost W."/>
            <person name="Jha R.K."/>
            <person name="Patterson J."/>
            <person name="Monnat R.J. Jr."/>
            <person name="Barlow S.B."/>
            <person name="Starkenburg S.R."/>
            <person name="Cattolico R.A."/>
        </authorList>
    </citation>
    <scope>NUCLEOTIDE SEQUENCE</scope>
    <source>
        <strain evidence="3">CCMP291</strain>
    </source>
</reference>
<dbReference type="EMBL" id="JWZX01001881">
    <property type="protein sequence ID" value="KOO31963.1"/>
    <property type="molecule type" value="Genomic_DNA"/>
</dbReference>
<dbReference type="AlphaFoldDB" id="A0A0M0K0R7"/>
<keyword evidence="1" id="KW-0812">Transmembrane</keyword>
<keyword evidence="1" id="KW-1133">Transmembrane helix</keyword>
<evidence type="ECO:0000313" key="2">
    <source>
        <dbReference type="EMBL" id="KOO31963.1"/>
    </source>
</evidence>
<comment type="caution">
    <text evidence="2">The sequence shown here is derived from an EMBL/GenBank/DDBJ whole genome shotgun (WGS) entry which is preliminary data.</text>
</comment>
<name>A0A0M0K0R7_9EUKA</name>
<gene>
    <name evidence="2" type="ORF">Ctob_016475</name>
</gene>
<feature type="transmembrane region" description="Helical" evidence="1">
    <location>
        <begin position="477"/>
        <end position="495"/>
    </location>
</feature>
<dbReference type="OrthoDB" id="10670039at2759"/>
<proteinExistence type="predicted"/>